<dbReference type="AlphaFoldDB" id="A0A1R3L6R1"/>
<dbReference type="Proteomes" id="UP000243459">
    <property type="component" value="Unassembled WGS sequence"/>
</dbReference>
<dbReference type="EMBL" id="KV863600">
    <property type="protein sequence ID" value="ONK55298.1"/>
    <property type="molecule type" value="Genomic_DNA"/>
</dbReference>
<reference evidence="2" key="1">
    <citation type="journal article" date="2017" name="Nat. Commun.">
        <title>The asparagus genome sheds light on the origin and evolution of a young Y chromosome.</title>
        <authorList>
            <person name="Harkess A."/>
            <person name="Zhou J."/>
            <person name="Xu C."/>
            <person name="Bowers J.E."/>
            <person name="Van der Hulst R."/>
            <person name="Ayyampalayam S."/>
            <person name="Mercati F."/>
            <person name="Riccardi P."/>
            <person name="McKain M.R."/>
            <person name="Kakrana A."/>
            <person name="Tang H."/>
            <person name="Ray J."/>
            <person name="Groenendijk J."/>
            <person name="Arikit S."/>
            <person name="Mathioni S.M."/>
            <person name="Nakano M."/>
            <person name="Shan H."/>
            <person name="Telgmann-Rauber A."/>
            <person name="Kanno A."/>
            <person name="Yue Z."/>
            <person name="Chen H."/>
            <person name="Li W."/>
            <person name="Chen Y."/>
            <person name="Xu X."/>
            <person name="Zhang Y."/>
            <person name="Luo S."/>
            <person name="Chen H."/>
            <person name="Gao J."/>
            <person name="Mao Z."/>
            <person name="Pires J.C."/>
            <person name="Luo M."/>
            <person name="Kudrna D."/>
            <person name="Wing R.A."/>
            <person name="Meyers B.C."/>
            <person name="Yi K."/>
            <person name="Kong H."/>
            <person name="Lavrijsen P."/>
            <person name="Sunseri F."/>
            <person name="Falavigna A."/>
            <person name="Ye Y."/>
            <person name="Leebens-Mack J.H."/>
            <person name="Chen G."/>
        </authorList>
    </citation>
    <scope>NUCLEOTIDE SEQUENCE [LARGE SCALE GENOMIC DNA]</scope>
    <source>
        <strain evidence="2">cv. DH0086</strain>
    </source>
</reference>
<accession>A0A1R3L6R1</accession>
<name>A0A1R3L6R1_ASPOF</name>
<protein>
    <submittedName>
        <fullName evidence="1">Uncharacterized protein</fullName>
    </submittedName>
</protein>
<evidence type="ECO:0000313" key="1">
    <source>
        <dbReference type="EMBL" id="ONK55298.1"/>
    </source>
</evidence>
<dbReference type="Gramene" id="ONK55298">
    <property type="protein sequence ID" value="ONK55298"/>
    <property type="gene ID" value="A4U43_UnF5480"/>
</dbReference>
<keyword evidence="2" id="KW-1185">Reference proteome</keyword>
<proteinExistence type="predicted"/>
<evidence type="ECO:0000313" key="2">
    <source>
        <dbReference type="Proteomes" id="UP000243459"/>
    </source>
</evidence>
<organism evidence="1 2">
    <name type="scientific">Asparagus officinalis</name>
    <name type="common">Garden asparagus</name>
    <dbReference type="NCBI Taxonomy" id="4686"/>
    <lineage>
        <taxon>Eukaryota</taxon>
        <taxon>Viridiplantae</taxon>
        <taxon>Streptophyta</taxon>
        <taxon>Embryophyta</taxon>
        <taxon>Tracheophyta</taxon>
        <taxon>Spermatophyta</taxon>
        <taxon>Magnoliopsida</taxon>
        <taxon>Liliopsida</taxon>
        <taxon>Asparagales</taxon>
        <taxon>Asparagaceae</taxon>
        <taxon>Asparagoideae</taxon>
        <taxon>Asparagus</taxon>
    </lineage>
</organism>
<gene>
    <name evidence="1" type="ORF">A4U43_UnF5480</name>
</gene>
<sequence length="103" mass="12339">MFGVSKDKNVEENLRTWKKIRGWKEKLLLKARGRFLLGSVDQVIPTCGMLCFFTSKNIMRRTRRRALWTRKHRMLRCLNWENLCKTKINRGMGSQDFQVKYAN</sequence>